<evidence type="ECO:0000256" key="3">
    <source>
        <dbReference type="ARBA" id="ARBA00004721"/>
    </source>
</evidence>
<evidence type="ECO:0000256" key="5">
    <source>
        <dbReference type="ARBA" id="ARBA00022617"/>
    </source>
</evidence>
<dbReference type="PRINTS" id="PR00463">
    <property type="entry name" value="EP450I"/>
</dbReference>
<evidence type="ECO:0000313" key="16">
    <source>
        <dbReference type="Proteomes" id="UP001213000"/>
    </source>
</evidence>
<dbReference type="PRINTS" id="PR00385">
    <property type="entry name" value="P450"/>
</dbReference>
<name>A0AAD5W073_9AGAR</name>
<evidence type="ECO:0000256" key="8">
    <source>
        <dbReference type="ARBA" id="ARBA00022989"/>
    </source>
</evidence>
<proteinExistence type="inferred from homology"/>
<comment type="subcellular location">
    <subcellularLocation>
        <location evidence="2">Membrane</location>
    </subcellularLocation>
</comment>
<reference evidence="15" key="1">
    <citation type="submission" date="2022-07" db="EMBL/GenBank/DDBJ databases">
        <title>Genome Sequence of Leucocoprinus birnbaumii.</title>
        <authorList>
            <person name="Buettner E."/>
        </authorList>
    </citation>
    <scope>NUCLEOTIDE SEQUENCE</scope>
    <source>
        <strain evidence="15">VT141</strain>
    </source>
</reference>
<evidence type="ECO:0000256" key="11">
    <source>
        <dbReference type="ARBA" id="ARBA00023033"/>
    </source>
</evidence>
<sequence>MFNTTAMPFVHDTSFLRLFPVSQDQSATAFNIAILSTIVGGVYALYRRATKISVAHVAGPPSESFLLGNLPELFQSQVGDADFKYQKEYGDVVRIKGAFGENRLLISDPKALQYIFHTSGYNFLKWPERTEISRVLMGRGLLWADGDIHRRQRKVMLPGFGGPEAKAFVSIFRRVGAEMTNQWADRLVSSPDQTAVFNVATWLSRATMDSIGEAAFDYQFGALMNTKNEFMEAYMGLMSDTLGSPSRSAILMQTVLPVWALQLMSKYSNRRNLKHARHTAELANAVTRQLVDSKSDALLQGKGNKDILSLLVQANASENAATKLTDEELLAQMRTILLAGHETSATTLCWVVLELARHPDIQARLRKEIRETEAAIHARGGSDFTASDLDGMPYLNAVLKESMRFHPAVYHNFRQAVKDDVLPLSQPITTTNGEVITELPIPKGLKVILSIAGYNRNQEVFGEDADVYNPERWFRDSGEKKGPNVGVYGNLLTFAGGVRTCIGWRFALYEVQALAVEIINNFELSLTPEIQKLRREACLVMIPTLEGVSWTENTQASRPCLHTFLRQSQPRSQAECSKAVALRKTSIVTPYSQVRWNSSFSKPDSDYIESIFSTPSSWNQVVAEPTSKKASQSSSSRPIDLKAQEQRAFADLFDEIFKAAEVAAASEVALTSRRGGIFTSGETSTSGTASASGMAPAFELPPASEGYKVEPDFGVGLKRPAFSSEFYDSIRRTPGKPKLAHVEDEEFDKKKEEMNLCRTDYELLDWVLVDVFAEAQVYEEEARKMDLRTRNKRNITLRPSWYPNIIACLMQTFREKYQNPHTALAIFNYAKTTSIASYAFGCSTQAYNELIETYWTCFRDVNAVLDAVKEMQVNGVKSNTKTARLIDTIRRQAPTENLWSEEEMPMILARLDATRREAGGDLTSKNYKAPGMKFLDQWKVQELRDDPYDAKGFNKW</sequence>
<feature type="domain" description="Mtf2-like C-terminal" evidence="14">
    <location>
        <begin position="744"/>
        <end position="903"/>
    </location>
</feature>
<dbReference type="AlphaFoldDB" id="A0AAD5W073"/>
<evidence type="ECO:0000256" key="9">
    <source>
        <dbReference type="ARBA" id="ARBA00023002"/>
    </source>
</evidence>
<dbReference type="InterPro" id="IPR050121">
    <property type="entry name" value="Cytochrome_P450_monoxygenase"/>
</dbReference>
<keyword evidence="9" id="KW-0560">Oxidoreductase</keyword>
<evidence type="ECO:0000256" key="6">
    <source>
        <dbReference type="ARBA" id="ARBA00022692"/>
    </source>
</evidence>
<keyword evidence="11" id="KW-0503">Monooxygenase</keyword>
<keyword evidence="16" id="KW-1185">Reference proteome</keyword>
<evidence type="ECO:0000259" key="14">
    <source>
        <dbReference type="Pfam" id="PF19189"/>
    </source>
</evidence>
<comment type="pathway">
    <text evidence="3">Secondary metabolite biosynthesis; terpenoid biosynthesis.</text>
</comment>
<accession>A0AAD5W073</accession>
<evidence type="ECO:0000256" key="13">
    <source>
        <dbReference type="PIRSR" id="PIRSR602401-1"/>
    </source>
</evidence>
<dbReference type="PANTHER" id="PTHR24305:SF166">
    <property type="entry name" value="CYTOCHROME P450 12A4, MITOCHONDRIAL-RELATED"/>
    <property type="match status" value="1"/>
</dbReference>
<dbReference type="GO" id="GO:0005739">
    <property type="term" value="C:mitochondrion"/>
    <property type="evidence" value="ECO:0007669"/>
    <property type="project" value="InterPro"/>
</dbReference>
<keyword evidence="7 13" id="KW-0479">Metal-binding</keyword>
<organism evidence="15 16">
    <name type="scientific">Leucocoprinus birnbaumii</name>
    <dbReference type="NCBI Taxonomy" id="56174"/>
    <lineage>
        <taxon>Eukaryota</taxon>
        <taxon>Fungi</taxon>
        <taxon>Dikarya</taxon>
        <taxon>Basidiomycota</taxon>
        <taxon>Agaricomycotina</taxon>
        <taxon>Agaricomycetes</taxon>
        <taxon>Agaricomycetidae</taxon>
        <taxon>Agaricales</taxon>
        <taxon>Agaricineae</taxon>
        <taxon>Agaricaceae</taxon>
        <taxon>Leucocoprinus</taxon>
    </lineage>
</organism>
<evidence type="ECO:0000256" key="12">
    <source>
        <dbReference type="ARBA" id="ARBA00023136"/>
    </source>
</evidence>
<comment type="cofactor">
    <cofactor evidence="1 13">
        <name>heme</name>
        <dbReference type="ChEBI" id="CHEBI:30413"/>
    </cofactor>
</comment>
<evidence type="ECO:0000256" key="10">
    <source>
        <dbReference type="ARBA" id="ARBA00023004"/>
    </source>
</evidence>
<dbReference type="GO" id="GO:0016705">
    <property type="term" value="F:oxidoreductase activity, acting on paired donors, with incorporation or reduction of molecular oxygen"/>
    <property type="evidence" value="ECO:0007669"/>
    <property type="project" value="InterPro"/>
</dbReference>
<evidence type="ECO:0000313" key="15">
    <source>
        <dbReference type="EMBL" id="KAJ3569618.1"/>
    </source>
</evidence>
<dbReference type="GO" id="GO:0005506">
    <property type="term" value="F:iron ion binding"/>
    <property type="evidence" value="ECO:0007669"/>
    <property type="project" value="InterPro"/>
</dbReference>
<evidence type="ECO:0000256" key="7">
    <source>
        <dbReference type="ARBA" id="ARBA00022723"/>
    </source>
</evidence>
<evidence type="ECO:0000256" key="2">
    <source>
        <dbReference type="ARBA" id="ARBA00004370"/>
    </source>
</evidence>
<dbReference type="SUPFAM" id="SSF48264">
    <property type="entry name" value="Cytochrome P450"/>
    <property type="match status" value="1"/>
</dbReference>
<dbReference type="InterPro" id="IPR001128">
    <property type="entry name" value="Cyt_P450"/>
</dbReference>
<evidence type="ECO:0000256" key="1">
    <source>
        <dbReference type="ARBA" id="ARBA00001971"/>
    </source>
</evidence>
<dbReference type="Pfam" id="PF00067">
    <property type="entry name" value="p450"/>
    <property type="match status" value="1"/>
</dbReference>
<dbReference type="GO" id="GO:0004497">
    <property type="term" value="F:monooxygenase activity"/>
    <property type="evidence" value="ECO:0007669"/>
    <property type="project" value="UniProtKB-KW"/>
</dbReference>
<gene>
    <name evidence="15" type="ORF">NP233_g4927</name>
</gene>
<dbReference type="Pfam" id="PF19189">
    <property type="entry name" value="Mtf2"/>
    <property type="match status" value="1"/>
</dbReference>
<dbReference type="PANTHER" id="PTHR24305">
    <property type="entry name" value="CYTOCHROME P450"/>
    <property type="match status" value="1"/>
</dbReference>
<comment type="similarity">
    <text evidence="4">Belongs to the cytochrome P450 family.</text>
</comment>
<feature type="binding site" description="axial binding residue" evidence="13">
    <location>
        <position position="501"/>
    </location>
    <ligand>
        <name>heme</name>
        <dbReference type="ChEBI" id="CHEBI:30413"/>
    </ligand>
    <ligandPart>
        <name>Fe</name>
        <dbReference type="ChEBI" id="CHEBI:18248"/>
    </ligandPart>
</feature>
<dbReference type="GO" id="GO:0020037">
    <property type="term" value="F:heme binding"/>
    <property type="evidence" value="ECO:0007669"/>
    <property type="project" value="InterPro"/>
</dbReference>
<dbReference type="EMBL" id="JANIEX010000278">
    <property type="protein sequence ID" value="KAJ3569618.1"/>
    <property type="molecule type" value="Genomic_DNA"/>
</dbReference>
<keyword evidence="6" id="KW-0812">Transmembrane</keyword>
<keyword evidence="8" id="KW-1133">Transmembrane helix</keyword>
<keyword evidence="12" id="KW-0472">Membrane</keyword>
<dbReference type="InterPro" id="IPR036396">
    <property type="entry name" value="Cyt_P450_sf"/>
</dbReference>
<comment type="caution">
    <text evidence="15">The sequence shown here is derived from an EMBL/GenBank/DDBJ whole genome shotgun (WGS) entry which is preliminary data.</text>
</comment>
<dbReference type="GO" id="GO:0016020">
    <property type="term" value="C:membrane"/>
    <property type="evidence" value="ECO:0007669"/>
    <property type="project" value="UniProtKB-SubCell"/>
</dbReference>
<evidence type="ECO:0000256" key="4">
    <source>
        <dbReference type="ARBA" id="ARBA00010617"/>
    </source>
</evidence>
<dbReference type="CDD" id="cd11069">
    <property type="entry name" value="CYP_FUM15-like"/>
    <property type="match status" value="1"/>
</dbReference>
<protein>
    <recommendedName>
        <fullName evidence="14">Mtf2-like C-terminal domain-containing protein</fullName>
    </recommendedName>
</protein>
<dbReference type="InterPro" id="IPR002401">
    <property type="entry name" value="Cyt_P450_E_grp-I"/>
</dbReference>
<keyword evidence="10 13" id="KW-0408">Iron</keyword>
<dbReference type="Gene3D" id="1.10.630.10">
    <property type="entry name" value="Cytochrome P450"/>
    <property type="match status" value="1"/>
</dbReference>
<dbReference type="InterPro" id="IPR043837">
    <property type="entry name" value="Mtf2-like_C"/>
</dbReference>
<keyword evidence="5 13" id="KW-0349">Heme</keyword>
<dbReference type="Proteomes" id="UP001213000">
    <property type="component" value="Unassembled WGS sequence"/>
</dbReference>